<comment type="caution">
    <text evidence="2">The sequence shown here is derived from an EMBL/GenBank/DDBJ whole genome shotgun (WGS) entry which is preliminary data.</text>
</comment>
<reference evidence="2 3" key="1">
    <citation type="submission" date="2016-10" db="EMBL/GenBank/DDBJ databases">
        <title>Arsenicibacter rosenii gen. nov., sp. nov., an efficient arsenic-methylating bacterium isolated from an arsenic-contaminated paddy soil.</title>
        <authorList>
            <person name="Huang K."/>
        </authorList>
    </citation>
    <scope>NUCLEOTIDE SEQUENCE [LARGE SCALE GENOMIC DNA]</scope>
    <source>
        <strain evidence="2 3">SM-1</strain>
    </source>
</reference>
<evidence type="ECO:0000313" key="2">
    <source>
        <dbReference type="EMBL" id="OIN60109.1"/>
    </source>
</evidence>
<name>A0A1S2VMW4_9BACT</name>
<dbReference type="AlphaFoldDB" id="A0A1S2VMW4"/>
<evidence type="ECO:0008006" key="4">
    <source>
        <dbReference type="Google" id="ProtNLM"/>
    </source>
</evidence>
<proteinExistence type="predicted"/>
<keyword evidence="1" id="KW-1133">Transmembrane helix</keyword>
<evidence type="ECO:0000256" key="1">
    <source>
        <dbReference type="SAM" id="Phobius"/>
    </source>
</evidence>
<accession>A0A1S2VMW4</accession>
<dbReference type="InterPro" id="IPR008620">
    <property type="entry name" value="FixH"/>
</dbReference>
<keyword evidence="3" id="KW-1185">Reference proteome</keyword>
<dbReference type="Pfam" id="PF05751">
    <property type="entry name" value="FixH"/>
    <property type="match status" value="1"/>
</dbReference>
<protein>
    <recommendedName>
        <fullName evidence="4">Nitrogen fixation protein FixH</fullName>
    </recommendedName>
</protein>
<dbReference type="RefSeq" id="WP_071501904.1">
    <property type="nucleotide sequence ID" value="NZ_MORL01000002.1"/>
</dbReference>
<gene>
    <name evidence="2" type="ORF">BLX24_04485</name>
</gene>
<sequence length="142" mass="16427">MKLHWGWGIGLLYGGFVAMIGVLVSLSINQKIDLVTEKYYDEEIQYQQKIDRINRTRALKTPAQWHLINRKLLVDFPGGLGKPTGTIHFYCPANSKNDRTITITDHHQIVDLENVPKGHYKLQISWKAGEQEYWNEGVVNRH</sequence>
<keyword evidence="1" id="KW-0472">Membrane</keyword>
<keyword evidence="1" id="KW-0812">Transmembrane</keyword>
<organism evidence="2 3">
    <name type="scientific">Arsenicibacter rosenii</name>
    <dbReference type="NCBI Taxonomy" id="1750698"/>
    <lineage>
        <taxon>Bacteria</taxon>
        <taxon>Pseudomonadati</taxon>
        <taxon>Bacteroidota</taxon>
        <taxon>Cytophagia</taxon>
        <taxon>Cytophagales</taxon>
        <taxon>Spirosomataceae</taxon>
        <taxon>Arsenicibacter</taxon>
    </lineage>
</organism>
<dbReference type="Proteomes" id="UP000181790">
    <property type="component" value="Unassembled WGS sequence"/>
</dbReference>
<evidence type="ECO:0000313" key="3">
    <source>
        <dbReference type="Proteomes" id="UP000181790"/>
    </source>
</evidence>
<feature type="transmembrane region" description="Helical" evidence="1">
    <location>
        <begin position="6"/>
        <end position="28"/>
    </location>
</feature>
<dbReference type="EMBL" id="MORL01000002">
    <property type="protein sequence ID" value="OIN60109.1"/>
    <property type="molecule type" value="Genomic_DNA"/>
</dbReference>